<dbReference type="PANTHER" id="PTHR10039">
    <property type="entry name" value="AMELOGENIN"/>
    <property type="match status" value="1"/>
</dbReference>
<reference evidence="4" key="1">
    <citation type="submission" date="2021-07" db="EMBL/GenBank/DDBJ databases">
        <title>Genome Resource of American Ginseng Black Spot Pathogen Alternaria panax.</title>
        <authorList>
            <person name="Qiu C."/>
            <person name="Wang W."/>
            <person name="Liu Z."/>
        </authorList>
    </citation>
    <scope>NUCLEOTIDE SEQUENCE</scope>
    <source>
        <strain evidence="4">BNCC115425</strain>
    </source>
</reference>
<evidence type="ECO:0000256" key="1">
    <source>
        <dbReference type="ARBA" id="ARBA00022737"/>
    </source>
</evidence>
<dbReference type="PANTHER" id="PTHR10039:SF10">
    <property type="entry name" value="NACHT DOMAIN-CONTAINING PROTEIN"/>
    <property type="match status" value="1"/>
</dbReference>
<evidence type="ECO:0000313" key="4">
    <source>
        <dbReference type="EMBL" id="KAG9186792.1"/>
    </source>
</evidence>
<comment type="caution">
    <text evidence="4">The sequence shown here is derived from an EMBL/GenBank/DDBJ whole genome shotgun (WGS) entry which is preliminary data.</text>
</comment>
<dbReference type="EMBL" id="JAANER010000008">
    <property type="protein sequence ID" value="KAG9186792.1"/>
    <property type="molecule type" value="Genomic_DNA"/>
</dbReference>
<evidence type="ECO:0000313" key="5">
    <source>
        <dbReference type="Proteomes" id="UP001199106"/>
    </source>
</evidence>
<evidence type="ECO:0008006" key="6">
    <source>
        <dbReference type="Google" id="ProtNLM"/>
    </source>
</evidence>
<name>A0AAD4I642_9PLEO</name>
<dbReference type="InterPro" id="IPR054471">
    <property type="entry name" value="GPIID_WHD"/>
</dbReference>
<dbReference type="AlphaFoldDB" id="A0AAD4I642"/>
<dbReference type="Pfam" id="PF22939">
    <property type="entry name" value="WHD_GPIID"/>
    <property type="match status" value="1"/>
</dbReference>
<dbReference type="InterPro" id="IPR056884">
    <property type="entry name" value="NPHP3-like_N"/>
</dbReference>
<gene>
    <name evidence="4" type="ORF">G6011_09900</name>
</gene>
<evidence type="ECO:0000259" key="3">
    <source>
        <dbReference type="Pfam" id="PF24883"/>
    </source>
</evidence>
<accession>A0AAD4I642</accession>
<keyword evidence="1" id="KW-0677">Repeat</keyword>
<dbReference type="InterPro" id="IPR027417">
    <property type="entry name" value="P-loop_NTPase"/>
</dbReference>
<dbReference type="Proteomes" id="UP001199106">
    <property type="component" value="Unassembled WGS sequence"/>
</dbReference>
<evidence type="ECO:0000259" key="2">
    <source>
        <dbReference type="Pfam" id="PF22939"/>
    </source>
</evidence>
<feature type="domain" description="Nephrocystin 3-like N-terminal" evidence="3">
    <location>
        <begin position="279"/>
        <end position="427"/>
    </location>
</feature>
<organism evidence="4 5">
    <name type="scientific">Alternaria panax</name>
    <dbReference type="NCBI Taxonomy" id="48097"/>
    <lineage>
        <taxon>Eukaryota</taxon>
        <taxon>Fungi</taxon>
        <taxon>Dikarya</taxon>
        <taxon>Ascomycota</taxon>
        <taxon>Pezizomycotina</taxon>
        <taxon>Dothideomycetes</taxon>
        <taxon>Pleosporomycetidae</taxon>
        <taxon>Pleosporales</taxon>
        <taxon>Pleosporineae</taxon>
        <taxon>Pleosporaceae</taxon>
        <taxon>Alternaria</taxon>
        <taxon>Alternaria sect. Panax</taxon>
    </lineage>
</organism>
<proteinExistence type="predicted"/>
<feature type="domain" description="GPI inositol-deacylase winged helix" evidence="2">
    <location>
        <begin position="543"/>
        <end position="623"/>
    </location>
</feature>
<dbReference type="Gene3D" id="3.40.50.300">
    <property type="entry name" value="P-loop containing nucleotide triphosphate hydrolases"/>
    <property type="match status" value="1"/>
</dbReference>
<sequence>MSLIVSQVAPLKPTIRLTKAIEDFVAILPDAQKDAFHRLRAQAIATPPTTEDVMKTTTEIDKSQKAGERPLGPRFTKFLHGAQQFAAIGDVVVGSSQNVIACGVWTVVRMCLLAATNRSSYIENLSLLLMEAGQSNQQHSDLASLYPQSQNLQIYVIEYFIVVVHICLKFRKYAQKSVLAQFASSLNESDIKELRSNVLLWSERIEAEIRTLVAQRIETEAKRNSRFRALMGFNSASAFRQQKRIAFQNVLDHCSIYDYETTWRRIRKAGNTILYAELPEYSLWKAAPTSETLILVGKLGYGKSVTFANIVADIVDTLNARNEPEAAGLAYFFCQHDSHDSLVARTVIGTLVRQIISPLLQFFDGSEVARPYSIPQLLDLMGRIVPRNYAIYIVLDGLDLCSSTESKTITETFEAMKTRFNLHICVSLRLELEAELQPIATEFPTAKVVRLPDNTPDIEPVITAQLEDAVLKQKLVLGDTTIILKIHEALKEGAKGMFLWVVLQVESLCTMQTDEDILNALANLPQDLSQIYNHILQQAKRPGRSLQSDIFKLIIAARRPLTADEMREALSVTPGDTMWNPAKLINSIHSILATCGCLIIIDEEEHTIHTVHPSVNQFLLQDDAIISDRDDKVHFTMKDAQTLISSIIVTYLSYGIFGQELAVRLRVLDLGSAPSRTIESTIGTSKTAQILALLSRKRGRTNFDASKILAQELKPRQAVDADDFHFRAYATMFAMEHFSEFPILSCDVPEALFRRLKQDTICILTKDDTNCLLWLLLQPPGKQDIRHFFDHLYPEMTTGFTNEKGMSKVHPPWFSQLFYWLIATGRIDTIRYLLELYRPIFPKTFTTPGIVPIDSILTLEGVSNGSFKSDSDQRFEYRDQRNVLPLSLRQLCDDLWPFSLSEDLPSRTELSRFFFGPSPLCHAIENRQTSILELLIGYGLMEVKSADNAGFPPKAMLVAVEMGNLRAFKMLLSERPINKVGEASHLQSIAESQRLGSFVSFLEEYIETHNHAPNNSSRIDDTA</sequence>
<keyword evidence="5" id="KW-1185">Reference proteome</keyword>
<protein>
    <recommendedName>
        <fullName evidence="6">NACHT domain-containing protein</fullName>
    </recommendedName>
</protein>
<dbReference type="Pfam" id="PF24883">
    <property type="entry name" value="NPHP3_N"/>
    <property type="match status" value="1"/>
</dbReference>